<evidence type="ECO:0000313" key="3">
    <source>
        <dbReference type="Proteomes" id="UP000006461"/>
    </source>
</evidence>
<dbReference type="HOGENOM" id="CLU_2650487_0_0_11"/>
<name>I4EZ92_MODI5</name>
<sequence length="76" mass="8227">MGRPRPGSSVRSEVDGPAGSQAAYHPSRHRSREMNLGGASPVPVWRFSPSSAIAVQRRLTESRADVSCAAFWGYVQ</sequence>
<proteinExistence type="predicted"/>
<dbReference type="STRING" id="477641.MODMU_3292"/>
<feature type="region of interest" description="Disordered" evidence="1">
    <location>
        <begin position="1"/>
        <end position="37"/>
    </location>
</feature>
<dbReference type="Proteomes" id="UP000006461">
    <property type="component" value="Chromosome"/>
</dbReference>
<gene>
    <name evidence="2" type="ordered locus">MODMU_3292</name>
</gene>
<protein>
    <submittedName>
        <fullName evidence="2">Uncharacterized protein</fullName>
    </submittedName>
</protein>
<evidence type="ECO:0000313" key="2">
    <source>
        <dbReference type="EMBL" id="CCH88705.1"/>
    </source>
</evidence>
<reference evidence="2 3" key="1">
    <citation type="journal article" date="2012" name="J. Bacteriol.">
        <title>Genome Sequence of Radiation-Resistant Modestobacter marinus Strain BC501, a Representative Actinobacterium That Thrives on Calcareous Stone Surfaces.</title>
        <authorList>
            <person name="Normand P."/>
            <person name="Gury J."/>
            <person name="Pujic P."/>
            <person name="Chouaia B."/>
            <person name="Crotti E."/>
            <person name="Brusetti L."/>
            <person name="Daffonchio D."/>
            <person name="Vacherie B."/>
            <person name="Barbe V."/>
            <person name="Medigue C."/>
            <person name="Calteau A."/>
            <person name="Ghodhbane-Gtari F."/>
            <person name="Essoussi I."/>
            <person name="Nouioui I."/>
            <person name="Abbassi-Ghozzi I."/>
            <person name="Gtari M."/>
        </authorList>
    </citation>
    <scope>NUCLEOTIDE SEQUENCE [LARGE SCALE GENOMIC DNA]</scope>
    <source>
        <strain evidence="3">BC 501</strain>
    </source>
</reference>
<dbReference type="KEGG" id="mmar:MODMU_3292"/>
<accession>I4EZ92</accession>
<dbReference type="EMBL" id="FO203431">
    <property type="protein sequence ID" value="CCH88705.1"/>
    <property type="molecule type" value="Genomic_DNA"/>
</dbReference>
<evidence type="ECO:0000256" key="1">
    <source>
        <dbReference type="SAM" id="MobiDB-lite"/>
    </source>
</evidence>
<dbReference type="AlphaFoldDB" id="I4EZ92"/>
<keyword evidence="3" id="KW-1185">Reference proteome</keyword>
<organism evidence="2 3">
    <name type="scientific">Modestobacter italicus (strain DSM 44449 / CECT 9708 / BC 501)</name>
    <dbReference type="NCBI Taxonomy" id="2732864"/>
    <lineage>
        <taxon>Bacteria</taxon>
        <taxon>Bacillati</taxon>
        <taxon>Actinomycetota</taxon>
        <taxon>Actinomycetes</taxon>
        <taxon>Geodermatophilales</taxon>
        <taxon>Geodermatophilaceae</taxon>
        <taxon>Modestobacter</taxon>
    </lineage>
</organism>